<feature type="compositionally biased region" description="Polar residues" evidence="7">
    <location>
        <begin position="380"/>
        <end position="395"/>
    </location>
</feature>
<dbReference type="GO" id="GO:0031297">
    <property type="term" value="P:replication fork processing"/>
    <property type="evidence" value="ECO:0007669"/>
    <property type="project" value="UniProtKB-UniRule"/>
</dbReference>
<keyword evidence="10" id="KW-1185">Reference proteome</keyword>
<evidence type="ECO:0000256" key="4">
    <source>
        <dbReference type="ARBA" id="ARBA00023242"/>
    </source>
</evidence>
<dbReference type="Proteomes" id="UP001153737">
    <property type="component" value="Chromosome 4"/>
</dbReference>
<dbReference type="EMBL" id="OU896710">
    <property type="protein sequence ID" value="CAH1164312.1"/>
    <property type="molecule type" value="Genomic_DNA"/>
</dbReference>
<sequence length="440" mass="49767">MSSEDESICSVENEISIVPDIEGENADQPIENIEVQEDNTETTENKNSDDEDKSERIVVKPKRVIKNPQPKFNEQTLKTPKGLPAIAGHFKRVKFKGKGHEEKDLNVLMKTYEYWCHRLFPKYPFDASIARLESLGTRRATVTQLKILRSGLDLEEDKKLASDEEGVPATDGFVDTFEDQFDQLLPQTEVAKEPEVSEEQLERMRLNRIRAETLRKQRMVKAKITENPNSSSANGQNDISQYSQSIAPMMNDTNLTEDGQESGQNEETTANEMDVQESEEVDFDSLLNIINEHDPKYSRNSKRSLNTPMSVNVSHSSQVSKRPKIIDSDDEMGSSQNMGSPKNKTNLDSDEEIDNNQTKSKKKKHNIIESDEEHSDSDMRQNNLENFHSDQSSDGSLVIGSKNKQKIGIDSDPEEINIHENTKQATNNETLSKSDGESDE</sequence>
<feature type="compositionally biased region" description="Polar residues" evidence="7">
    <location>
        <begin position="303"/>
        <end position="320"/>
    </location>
</feature>
<dbReference type="Pfam" id="PF07962">
    <property type="entry name" value="Swi3"/>
    <property type="match status" value="1"/>
</dbReference>
<dbReference type="InterPro" id="IPR012923">
    <property type="entry name" value="Csm3"/>
</dbReference>
<evidence type="ECO:0000256" key="2">
    <source>
        <dbReference type="ARBA" id="ARBA00006075"/>
    </source>
</evidence>
<feature type="compositionally biased region" description="Polar residues" evidence="7">
    <location>
        <begin position="251"/>
        <end position="271"/>
    </location>
</feature>
<evidence type="ECO:0000313" key="10">
    <source>
        <dbReference type="Proteomes" id="UP001153737"/>
    </source>
</evidence>
<feature type="region of interest" description="Disordered" evidence="7">
    <location>
        <begin position="1"/>
        <end position="57"/>
    </location>
</feature>
<dbReference type="PANTHER" id="PTHR13220:SF11">
    <property type="entry name" value="TIMELESS-INTERACTING PROTEIN"/>
    <property type="match status" value="1"/>
</dbReference>
<keyword evidence="5 6" id="KW-0131">Cell cycle</keyword>
<feature type="compositionally biased region" description="Basic and acidic residues" evidence="7">
    <location>
        <begin position="43"/>
        <end position="57"/>
    </location>
</feature>
<evidence type="ECO:0000256" key="5">
    <source>
        <dbReference type="ARBA" id="ARBA00023306"/>
    </source>
</evidence>
<comment type="subcellular location">
    <subcellularLocation>
        <location evidence="1 6">Nucleus</location>
    </subcellularLocation>
</comment>
<evidence type="ECO:0000259" key="8">
    <source>
        <dbReference type="Pfam" id="PF07962"/>
    </source>
</evidence>
<comment type="similarity">
    <text evidence="2 6">Belongs to the CSM3 family.</text>
</comment>
<proteinExistence type="inferred from homology"/>
<dbReference type="GO" id="GO:0000076">
    <property type="term" value="P:DNA replication checkpoint signaling"/>
    <property type="evidence" value="ECO:0007669"/>
    <property type="project" value="UniProtKB-UniRule"/>
</dbReference>
<keyword evidence="4 6" id="KW-0539">Nucleus</keyword>
<evidence type="ECO:0000256" key="7">
    <source>
        <dbReference type="SAM" id="MobiDB-lite"/>
    </source>
</evidence>
<dbReference type="InterPro" id="IPR040038">
    <property type="entry name" value="TIPIN/Csm3/Swi3"/>
</dbReference>
<evidence type="ECO:0000256" key="3">
    <source>
        <dbReference type="ARBA" id="ARBA00022763"/>
    </source>
</evidence>
<accession>A0A9P0DR60</accession>
<gene>
    <name evidence="9" type="ORF">PHAECO_LOCUS8086</name>
</gene>
<keyword evidence="3 6" id="KW-0227">DNA damage</keyword>
<feature type="domain" description="Chromosome segregation in meiosis protein 3" evidence="8">
    <location>
        <begin position="71"/>
        <end position="150"/>
    </location>
</feature>
<feature type="region of interest" description="Disordered" evidence="7">
    <location>
        <begin position="292"/>
        <end position="440"/>
    </location>
</feature>
<name>A0A9P0DR60_PHACE</name>
<evidence type="ECO:0000313" key="9">
    <source>
        <dbReference type="EMBL" id="CAH1164312.1"/>
    </source>
</evidence>
<dbReference type="GO" id="GO:0006974">
    <property type="term" value="P:DNA damage response"/>
    <property type="evidence" value="ECO:0007669"/>
    <property type="project" value="UniProtKB-KW"/>
</dbReference>
<dbReference type="PANTHER" id="PTHR13220">
    <property type="entry name" value="TIMELESS INTERACTING-RELATED"/>
    <property type="match status" value="1"/>
</dbReference>
<protein>
    <recommendedName>
        <fullName evidence="6">TIMELESS-interacting protein</fullName>
    </recommendedName>
</protein>
<dbReference type="GO" id="GO:0031298">
    <property type="term" value="C:replication fork protection complex"/>
    <property type="evidence" value="ECO:0007669"/>
    <property type="project" value="TreeGrafter"/>
</dbReference>
<comment type="function">
    <text evidence="6">Plays an important role in the control of DNA replication and the maintenance of replication fork stability.</text>
</comment>
<evidence type="ECO:0000256" key="1">
    <source>
        <dbReference type="ARBA" id="ARBA00004123"/>
    </source>
</evidence>
<dbReference type="OrthoDB" id="437078at2759"/>
<organism evidence="9 10">
    <name type="scientific">Phaedon cochleariae</name>
    <name type="common">Mustard beetle</name>
    <dbReference type="NCBI Taxonomy" id="80249"/>
    <lineage>
        <taxon>Eukaryota</taxon>
        <taxon>Metazoa</taxon>
        <taxon>Ecdysozoa</taxon>
        <taxon>Arthropoda</taxon>
        <taxon>Hexapoda</taxon>
        <taxon>Insecta</taxon>
        <taxon>Pterygota</taxon>
        <taxon>Neoptera</taxon>
        <taxon>Endopterygota</taxon>
        <taxon>Coleoptera</taxon>
        <taxon>Polyphaga</taxon>
        <taxon>Cucujiformia</taxon>
        <taxon>Chrysomeloidea</taxon>
        <taxon>Chrysomelidae</taxon>
        <taxon>Chrysomelinae</taxon>
        <taxon>Chrysomelini</taxon>
        <taxon>Phaedon</taxon>
    </lineage>
</organism>
<reference evidence="9" key="1">
    <citation type="submission" date="2022-01" db="EMBL/GenBank/DDBJ databases">
        <authorList>
            <person name="King R."/>
        </authorList>
    </citation>
    <scope>NUCLEOTIDE SEQUENCE</scope>
</reference>
<dbReference type="AlphaFoldDB" id="A0A9P0DR60"/>
<dbReference type="GO" id="GO:0043111">
    <property type="term" value="P:replication fork arrest"/>
    <property type="evidence" value="ECO:0007669"/>
    <property type="project" value="TreeGrafter"/>
</dbReference>
<feature type="compositionally biased region" description="Polar residues" evidence="7">
    <location>
        <begin position="333"/>
        <end position="346"/>
    </location>
</feature>
<evidence type="ECO:0000256" key="6">
    <source>
        <dbReference type="RuleBase" id="RU366049"/>
    </source>
</evidence>
<feature type="region of interest" description="Disordered" evidence="7">
    <location>
        <begin position="251"/>
        <end position="279"/>
    </location>
</feature>
<reference evidence="9" key="2">
    <citation type="submission" date="2022-10" db="EMBL/GenBank/DDBJ databases">
        <authorList>
            <consortium name="ENA_rothamsted_submissions"/>
            <consortium name="culmorum"/>
            <person name="King R."/>
        </authorList>
    </citation>
    <scope>NUCLEOTIDE SEQUENCE</scope>
</reference>
<dbReference type="GO" id="GO:0003677">
    <property type="term" value="F:DNA binding"/>
    <property type="evidence" value="ECO:0007669"/>
    <property type="project" value="TreeGrafter"/>
</dbReference>